<protein>
    <recommendedName>
        <fullName evidence="3">Lipoprotein</fullName>
    </recommendedName>
</protein>
<evidence type="ECO:0008006" key="3">
    <source>
        <dbReference type="Google" id="ProtNLM"/>
    </source>
</evidence>
<dbReference type="EMBL" id="AWGB01000017">
    <property type="protein sequence ID" value="ESQ91428.1"/>
    <property type="molecule type" value="Genomic_DNA"/>
</dbReference>
<keyword evidence="2" id="KW-1185">Reference proteome</keyword>
<dbReference type="AlphaFoldDB" id="V4RJB8"/>
<dbReference type="PATRIC" id="fig|1121022.4.peg.2114"/>
<sequence length="145" mass="14866">MCAFALTGCHQPTAAEKAASAFTVDNLQQGDGADLTGCITRVGRAGVTGARIFIEDSLQGGANGYIRINGQLTRVTMVTGGADAVHSIRSFVDATKALSVVESYNIGEAAAGTTVRPVTGELIVTWKGGTQRIPIGGARNCIDAP</sequence>
<name>V4RJB8_9CAUL</name>
<comment type="caution">
    <text evidence="1">The sequence shown here is derived from an EMBL/GenBank/DDBJ whole genome shotgun (WGS) entry which is preliminary data.</text>
</comment>
<accession>V4RJB8</accession>
<proteinExistence type="predicted"/>
<reference evidence="1 2" key="1">
    <citation type="journal article" date="2014" name="Nature">
        <title>Sequential evolution of bacterial morphology by co-option of a developmental regulator.</title>
        <authorList>
            <person name="Jiang C."/>
            <person name="Brown P.J."/>
            <person name="Ducret A."/>
            <person name="Brun Y.V."/>
        </authorList>
    </citation>
    <scope>NUCLEOTIDE SEQUENCE [LARGE SCALE GENOMIC DNA]</scope>
    <source>
        <strain evidence="1 2">DSM 16100</strain>
    </source>
</reference>
<evidence type="ECO:0000313" key="2">
    <source>
        <dbReference type="Proteomes" id="UP000017837"/>
    </source>
</evidence>
<organism evidence="1 2">
    <name type="scientific">Asticcacaulis benevestitus DSM 16100 = ATCC BAA-896</name>
    <dbReference type="NCBI Taxonomy" id="1121022"/>
    <lineage>
        <taxon>Bacteria</taxon>
        <taxon>Pseudomonadati</taxon>
        <taxon>Pseudomonadota</taxon>
        <taxon>Alphaproteobacteria</taxon>
        <taxon>Caulobacterales</taxon>
        <taxon>Caulobacteraceae</taxon>
        <taxon>Asticcacaulis</taxon>
    </lineage>
</organism>
<gene>
    <name evidence="1" type="ORF">ABENE_10470</name>
</gene>
<evidence type="ECO:0000313" key="1">
    <source>
        <dbReference type="EMBL" id="ESQ91428.1"/>
    </source>
</evidence>
<dbReference type="Proteomes" id="UP000017837">
    <property type="component" value="Unassembled WGS sequence"/>
</dbReference>
<dbReference type="STRING" id="1121022.GCA_000376105_01176"/>